<dbReference type="Pfam" id="PF03524">
    <property type="entry name" value="CagX"/>
    <property type="match status" value="1"/>
</dbReference>
<reference evidence="4 5" key="1">
    <citation type="submission" date="2022-08" db="EMBL/GenBank/DDBJ databases">
        <title>Polyphasic taxonomy analysis of Qipengyuania sp.RS5-5.</title>
        <authorList>
            <person name="Xamxidin M."/>
            <person name="Wu M."/>
        </authorList>
    </citation>
    <scope>NUCLEOTIDE SEQUENCE [LARGE SCALE GENOMIC DNA]</scope>
    <source>
        <strain evidence="4 5">RS5-5</strain>
    </source>
</reference>
<dbReference type="Proteomes" id="UP001206067">
    <property type="component" value="Unassembled WGS sequence"/>
</dbReference>
<dbReference type="InterPro" id="IPR033645">
    <property type="entry name" value="VirB9/CagX/TrbG_C"/>
</dbReference>
<evidence type="ECO:0000313" key="5">
    <source>
        <dbReference type="Proteomes" id="UP001206067"/>
    </source>
</evidence>
<gene>
    <name evidence="4" type="ORF">NSO95_03980</name>
</gene>
<evidence type="ECO:0000256" key="3">
    <source>
        <dbReference type="SAM" id="SignalP"/>
    </source>
</evidence>
<sequence>MIRAGLPALALLLLAAPALADDPRLVERLFDPNTVVRIEGQTKVQATIKFAEDEQIENVAIGDSAAWQVTPNKRANLLFVKPLTPTAQTNMTVITNERTYLFDLVATPRARPLYVLSFTYPEEPEDEARMAEGVRDTASEVEIAAATDPYAVVDPAALNFAWQAKGNRSLLPSQAYDNGAATFLAWPTGKSMPAILVKDETGTEGPINYVVRGDVIVVEGVPREIIFRSGDEVATLTNTGPVRSAAVPPSAALAQSDRF</sequence>
<dbReference type="EMBL" id="JANKHH010000003">
    <property type="protein sequence ID" value="MCR2833094.1"/>
    <property type="molecule type" value="Genomic_DNA"/>
</dbReference>
<dbReference type="CDD" id="cd06911">
    <property type="entry name" value="VirB9_CagX_TrbG"/>
    <property type="match status" value="1"/>
</dbReference>
<evidence type="ECO:0000313" key="4">
    <source>
        <dbReference type="EMBL" id="MCR2833094.1"/>
    </source>
</evidence>
<comment type="similarity">
    <text evidence="1">Belongs to the TrbG/VirB9 family.</text>
</comment>
<evidence type="ECO:0000256" key="1">
    <source>
        <dbReference type="ARBA" id="ARBA00006135"/>
    </source>
</evidence>
<dbReference type="Gene3D" id="2.60.40.2500">
    <property type="match status" value="1"/>
</dbReference>
<dbReference type="RefSeq" id="WP_257594864.1">
    <property type="nucleotide sequence ID" value="NZ_JANKHH010000003.1"/>
</dbReference>
<keyword evidence="2 3" id="KW-0732">Signal</keyword>
<keyword evidence="5" id="KW-1185">Reference proteome</keyword>
<comment type="caution">
    <text evidence="4">The sequence shown here is derived from an EMBL/GenBank/DDBJ whole genome shotgun (WGS) entry which is preliminary data.</text>
</comment>
<feature type="chain" id="PRO_5047529560" evidence="3">
    <location>
        <begin position="21"/>
        <end position="259"/>
    </location>
</feature>
<feature type="signal peptide" evidence="3">
    <location>
        <begin position="1"/>
        <end position="20"/>
    </location>
</feature>
<dbReference type="InterPro" id="IPR010258">
    <property type="entry name" value="Conjugal_tfr_TrbG/VirB9/CagX"/>
</dbReference>
<dbReference type="InterPro" id="IPR038161">
    <property type="entry name" value="VirB9/CagX/TrbG_C_sf"/>
</dbReference>
<name>A0ABT1XN61_9SPHN</name>
<proteinExistence type="inferred from homology"/>
<organism evidence="4 5">
    <name type="scientific">Parerythrobacter lacustris</name>
    <dbReference type="NCBI Taxonomy" id="2969984"/>
    <lineage>
        <taxon>Bacteria</taxon>
        <taxon>Pseudomonadati</taxon>
        <taxon>Pseudomonadota</taxon>
        <taxon>Alphaproteobacteria</taxon>
        <taxon>Sphingomonadales</taxon>
        <taxon>Erythrobacteraceae</taxon>
        <taxon>Parerythrobacter</taxon>
    </lineage>
</organism>
<accession>A0ABT1XN61</accession>
<evidence type="ECO:0000256" key="2">
    <source>
        <dbReference type="ARBA" id="ARBA00022729"/>
    </source>
</evidence>
<protein>
    <submittedName>
        <fullName evidence="4">TrbG/VirB9 family P-type conjugative transfer protein</fullName>
    </submittedName>
</protein>